<accession>A0A2K1QYK8</accession>
<reference evidence="5 6" key="1">
    <citation type="submission" date="2017-06" db="EMBL/GenBank/DDBJ databases">
        <title>Draft genome sequence of a variant of Elsinoe murrayae.</title>
        <authorList>
            <person name="Cheng Q."/>
        </authorList>
    </citation>
    <scope>NUCLEOTIDE SEQUENCE [LARGE SCALE GENOMIC DNA]</scope>
    <source>
        <strain evidence="5 6">CQ-2017a</strain>
    </source>
</reference>
<dbReference type="InterPro" id="IPR036533">
    <property type="entry name" value="BAG_dom_sf"/>
</dbReference>
<dbReference type="SUPFAM" id="SSF54236">
    <property type="entry name" value="Ubiquitin-like"/>
    <property type="match status" value="1"/>
</dbReference>
<dbReference type="PROSITE" id="PS51035">
    <property type="entry name" value="BAG"/>
    <property type="match status" value="1"/>
</dbReference>
<dbReference type="InterPro" id="IPR003103">
    <property type="entry name" value="BAG_domain"/>
</dbReference>
<dbReference type="GO" id="GO:0005634">
    <property type="term" value="C:nucleus"/>
    <property type="evidence" value="ECO:0007669"/>
    <property type="project" value="TreeGrafter"/>
</dbReference>
<feature type="domain" description="BAG" evidence="4">
    <location>
        <begin position="235"/>
        <end position="292"/>
    </location>
</feature>
<protein>
    <recommendedName>
        <fullName evidence="7">BAG domain-containing protein</fullName>
    </recommendedName>
</protein>
<feature type="region of interest" description="Disordered" evidence="2">
    <location>
        <begin position="139"/>
        <end position="211"/>
    </location>
</feature>
<dbReference type="GO" id="GO:0016020">
    <property type="term" value="C:membrane"/>
    <property type="evidence" value="ECO:0007669"/>
    <property type="project" value="TreeGrafter"/>
</dbReference>
<evidence type="ECO:0000256" key="2">
    <source>
        <dbReference type="SAM" id="MobiDB-lite"/>
    </source>
</evidence>
<feature type="compositionally biased region" description="Basic residues" evidence="2">
    <location>
        <begin position="163"/>
        <end position="178"/>
    </location>
</feature>
<feature type="domain" description="Ubiquitin-like" evidence="3">
    <location>
        <begin position="84"/>
        <end position="131"/>
    </location>
</feature>
<keyword evidence="1" id="KW-0143">Chaperone</keyword>
<dbReference type="GO" id="GO:0000774">
    <property type="term" value="F:adenyl-nucleotide exchange factor activity"/>
    <property type="evidence" value="ECO:0007669"/>
    <property type="project" value="TreeGrafter"/>
</dbReference>
<dbReference type="Gene3D" id="1.20.58.120">
    <property type="entry name" value="BAG domain"/>
    <property type="match status" value="1"/>
</dbReference>
<dbReference type="EMBL" id="NKHZ01000025">
    <property type="protein sequence ID" value="PNS20135.1"/>
    <property type="molecule type" value="Genomic_DNA"/>
</dbReference>
<dbReference type="OrthoDB" id="417450at2759"/>
<dbReference type="InterPro" id="IPR029071">
    <property type="entry name" value="Ubiquitin-like_domsf"/>
</dbReference>
<dbReference type="SUPFAM" id="SSF63491">
    <property type="entry name" value="BAG domain"/>
    <property type="match status" value="1"/>
</dbReference>
<dbReference type="Pfam" id="PF02179">
    <property type="entry name" value="BAG"/>
    <property type="match status" value="1"/>
</dbReference>
<dbReference type="GO" id="GO:0051087">
    <property type="term" value="F:protein-folding chaperone binding"/>
    <property type="evidence" value="ECO:0007669"/>
    <property type="project" value="InterPro"/>
</dbReference>
<evidence type="ECO:0000256" key="1">
    <source>
        <dbReference type="ARBA" id="ARBA00023186"/>
    </source>
</evidence>
<dbReference type="Gene3D" id="3.10.20.90">
    <property type="entry name" value="Phosphatidylinositol 3-kinase Catalytic Subunit, Chain A, domain 1"/>
    <property type="match status" value="1"/>
</dbReference>
<sequence length="295" mass="32781">MSWSQRLSQLSGRWSPFARSPTENGQTKVSDADYSYITTEDLQKGEYDRGSGPPRDTDVITIKNKKTSYPTHFPAYSIDRGELTVGDLRKEASKKLGCDVRRVKLLHRGKKLNDDTRSCREEGLRDGIDVMCVTGDATVIPEDSSDSEDALDSEAAANGDQPKRKRNRNRNKKKKSKKRGDAVDADGLAVPGSESSRTASPKPPTPATPIDKLNALHDTLKTFLPQVDEYIARPPSDKAKREFEYKKLSETILAQVLLKLDAVETDEPDARARRKELVKETQSMLNALDAAKSSM</sequence>
<dbReference type="PANTHER" id="PTHR12329">
    <property type="entry name" value="BCL2-ASSOCIATED ATHANOGENE"/>
    <property type="match status" value="1"/>
</dbReference>
<keyword evidence="6" id="KW-1185">Reference proteome</keyword>
<dbReference type="GO" id="GO:0050821">
    <property type="term" value="P:protein stabilization"/>
    <property type="evidence" value="ECO:0007669"/>
    <property type="project" value="TreeGrafter"/>
</dbReference>
<feature type="compositionally biased region" description="Acidic residues" evidence="2">
    <location>
        <begin position="143"/>
        <end position="152"/>
    </location>
</feature>
<comment type="caution">
    <text evidence="5">The sequence shown here is derived from an EMBL/GenBank/DDBJ whole genome shotgun (WGS) entry which is preliminary data.</text>
</comment>
<proteinExistence type="predicted"/>
<dbReference type="PANTHER" id="PTHR12329:SF16">
    <property type="entry name" value="BAG FAMILY MOLECULAR CHAPERONE REGULATOR 1"/>
    <property type="match status" value="1"/>
</dbReference>
<evidence type="ECO:0000313" key="6">
    <source>
        <dbReference type="Proteomes" id="UP000243797"/>
    </source>
</evidence>
<dbReference type="SMART" id="SM00264">
    <property type="entry name" value="BAG"/>
    <property type="match status" value="1"/>
</dbReference>
<evidence type="ECO:0000313" key="5">
    <source>
        <dbReference type="EMBL" id="PNS20135.1"/>
    </source>
</evidence>
<dbReference type="InParanoid" id="A0A2K1QYK8"/>
<evidence type="ECO:0008006" key="7">
    <source>
        <dbReference type="Google" id="ProtNLM"/>
    </source>
</evidence>
<feature type="compositionally biased region" description="Polar residues" evidence="2">
    <location>
        <begin position="1"/>
        <end position="12"/>
    </location>
</feature>
<name>A0A2K1QYK8_9PEZI</name>
<dbReference type="STRING" id="2082308.A0A2K1QYK8"/>
<dbReference type="PROSITE" id="PS50053">
    <property type="entry name" value="UBIQUITIN_2"/>
    <property type="match status" value="1"/>
</dbReference>
<dbReference type="InterPro" id="IPR000626">
    <property type="entry name" value="Ubiquitin-like_dom"/>
</dbReference>
<organism evidence="5 6">
    <name type="scientific">Sphaceloma murrayae</name>
    <dbReference type="NCBI Taxonomy" id="2082308"/>
    <lineage>
        <taxon>Eukaryota</taxon>
        <taxon>Fungi</taxon>
        <taxon>Dikarya</taxon>
        <taxon>Ascomycota</taxon>
        <taxon>Pezizomycotina</taxon>
        <taxon>Dothideomycetes</taxon>
        <taxon>Dothideomycetidae</taxon>
        <taxon>Myriangiales</taxon>
        <taxon>Elsinoaceae</taxon>
        <taxon>Sphaceloma</taxon>
    </lineage>
</organism>
<evidence type="ECO:0000259" key="3">
    <source>
        <dbReference type="PROSITE" id="PS50053"/>
    </source>
</evidence>
<dbReference type="GO" id="GO:0005829">
    <property type="term" value="C:cytosol"/>
    <property type="evidence" value="ECO:0007669"/>
    <property type="project" value="TreeGrafter"/>
</dbReference>
<dbReference type="AlphaFoldDB" id="A0A2K1QYK8"/>
<dbReference type="InterPro" id="IPR039773">
    <property type="entry name" value="BAG_chaperone_regulator"/>
</dbReference>
<feature type="region of interest" description="Disordered" evidence="2">
    <location>
        <begin position="1"/>
        <end position="35"/>
    </location>
</feature>
<gene>
    <name evidence="5" type="ORF">CAC42_5585</name>
</gene>
<dbReference type="Proteomes" id="UP000243797">
    <property type="component" value="Unassembled WGS sequence"/>
</dbReference>
<evidence type="ECO:0000259" key="4">
    <source>
        <dbReference type="PROSITE" id="PS51035"/>
    </source>
</evidence>